<reference evidence="8" key="1">
    <citation type="submission" date="2014-09" db="EMBL/GenBank/DDBJ databases">
        <title>Genome sequence of the luminous mushroom Mycena chlorophos for searching fungal bioluminescence genes.</title>
        <authorList>
            <person name="Tanaka Y."/>
            <person name="Kasuga D."/>
            <person name="Oba Y."/>
            <person name="Hase S."/>
            <person name="Sato K."/>
            <person name="Oba Y."/>
            <person name="Sakakibara Y."/>
        </authorList>
    </citation>
    <scope>NUCLEOTIDE SEQUENCE</scope>
</reference>
<dbReference type="SUPFAM" id="SSF47459">
    <property type="entry name" value="HLH, helix-loop-helix DNA-binding domain"/>
    <property type="match status" value="1"/>
</dbReference>
<protein>
    <recommendedName>
        <fullName evidence="7">BHLH domain-containing protein</fullName>
    </recommendedName>
</protein>
<dbReference type="InterPro" id="IPR036638">
    <property type="entry name" value="HLH_DNA-bd_sf"/>
</dbReference>
<dbReference type="Proteomes" id="UP000815677">
    <property type="component" value="Unassembled WGS sequence"/>
</dbReference>
<dbReference type="Pfam" id="PF00010">
    <property type="entry name" value="HLH"/>
    <property type="match status" value="1"/>
</dbReference>
<keyword evidence="1" id="KW-0805">Transcription regulation</keyword>
<evidence type="ECO:0000256" key="3">
    <source>
        <dbReference type="ARBA" id="ARBA00023159"/>
    </source>
</evidence>
<evidence type="ECO:0000256" key="4">
    <source>
        <dbReference type="ARBA" id="ARBA00023163"/>
    </source>
</evidence>
<accession>A0ABQ0LZK3</accession>
<evidence type="ECO:0000259" key="7">
    <source>
        <dbReference type="PROSITE" id="PS50888"/>
    </source>
</evidence>
<keyword evidence="5" id="KW-0539">Nucleus</keyword>
<dbReference type="PANTHER" id="PTHR10328">
    <property type="entry name" value="PROTEIN MAX MYC-ASSOCIATED FACTOR X"/>
    <property type="match status" value="1"/>
</dbReference>
<gene>
    <name evidence="8" type="ORF">MCHLO_13149</name>
</gene>
<keyword evidence="3" id="KW-0010">Activator</keyword>
<evidence type="ECO:0000256" key="1">
    <source>
        <dbReference type="ARBA" id="ARBA00023015"/>
    </source>
</evidence>
<dbReference type="EMBL" id="DF849295">
    <property type="protein sequence ID" value="GAT56504.1"/>
    <property type="molecule type" value="Genomic_DNA"/>
</dbReference>
<dbReference type="PROSITE" id="PS50888">
    <property type="entry name" value="BHLH"/>
    <property type="match status" value="1"/>
</dbReference>
<feature type="compositionally biased region" description="Pro residues" evidence="6">
    <location>
        <begin position="57"/>
        <end position="72"/>
    </location>
</feature>
<feature type="region of interest" description="Disordered" evidence="6">
    <location>
        <begin position="222"/>
        <end position="244"/>
    </location>
</feature>
<keyword evidence="4" id="KW-0804">Transcription</keyword>
<dbReference type="Gene3D" id="4.10.280.10">
    <property type="entry name" value="Helix-loop-helix DNA-binding domain"/>
    <property type="match status" value="1"/>
</dbReference>
<proteinExistence type="predicted"/>
<organism evidence="8 9">
    <name type="scientific">Mycena chlorophos</name>
    <name type="common">Agaric fungus</name>
    <name type="synonym">Agaricus chlorophos</name>
    <dbReference type="NCBI Taxonomy" id="658473"/>
    <lineage>
        <taxon>Eukaryota</taxon>
        <taxon>Fungi</taxon>
        <taxon>Dikarya</taxon>
        <taxon>Basidiomycota</taxon>
        <taxon>Agaricomycotina</taxon>
        <taxon>Agaricomycetes</taxon>
        <taxon>Agaricomycetidae</taxon>
        <taxon>Agaricales</taxon>
        <taxon>Marasmiineae</taxon>
        <taxon>Mycenaceae</taxon>
        <taxon>Mycena</taxon>
    </lineage>
</organism>
<evidence type="ECO:0000256" key="6">
    <source>
        <dbReference type="SAM" id="MobiDB-lite"/>
    </source>
</evidence>
<feature type="region of interest" description="Disordered" evidence="6">
    <location>
        <begin position="1"/>
        <end position="73"/>
    </location>
</feature>
<feature type="compositionally biased region" description="Low complexity" evidence="6">
    <location>
        <begin position="13"/>
        <end position="44"/>
    </location>
</feature>
<sequence>MRPPHRTKKASISDSPPVLLPSRLSPPRSRIPLSLLATLSDSSQPPLPSLFAQQPTKQPPGLAPPSTPPLSTPLPMATFMNLTSEDAINGVPSLAGVKRTIKNTRRVNTAEKRATHNAVERARRETLNGRFLDLAALLPNLHTIRRPSKSAIVNSSIAHLNASRRHRILAAQTLRAIKDETDALRHEINQWRARAGIQGLEEPIRGDEFGVILSGELEFEQSDMLDGSEEGEGDEDGYRSNMPGPYSAADPAAEDYAMHAHLAQMHPHNVGYSPEMSPMSPQAYYHGRSPVYENPAAGYYEPAVEQQQQWAAAAYEKERLPYPPGAIPVAVPNRPNW</sequence>
<feature type="domain" description="BHLH" evidence="7">
    <location>
        <begin position="111"/>
        <end position="163"/>
    </location>
</feature>
<evidence type="ECO:0000256" key="5">
    <source>
        <dbReference type="ARBA" id="ARBA00023242"/>
    </source>
</evidence>
<evidence type="ECO:0000313" key="8">
    <source>
        <dbReference type="EMBL" id="GAT56504.1"/>
    </source>
</evidence>
<dbReference type="SMART" id="SM00353">
    <property type="entry name" value="HLH"/>
    <property type="match status" value="1"/>
</dbReference>
<evidence type="ECO:0000313" key="9">
    <source>
        <dbReference type="Proteomes" id="UP000815677"/>
    </source>
</evidence>
<dbReference type="PANTHER" id="PTHR10328:SF3">
    <property type="entry name" value="PROTEIN MAX"/>
    <property type="match status" value="1"/>
</dbReference>
<name>A0ABQ0LZK3_MYCCL</name>
<evidence type="ECO:0000256" key="2">
    <source>
        <dbReference type="ARBA" id="ARBA00023125"/>
    </source>
</evidence>
<dbReference type="CDD" id="cd00083">
    <property type="entry name" value="bHLH_SF"/>
    <property type="match status" value="1"/>
</dbReference>
<feature type="compositionally biased region" description="Acidic residues" evidence="6">
    <location>
        <begin position="222"/>
        <end position="235"/>
    </location>
</feature>
<dbReference type="InterPro" id="IPR011598">
    <property type="entry name" value="bHLH_dom"/>
</dbReference>
<keyword evidence="2" id="KW-0238">DNA-binding</keyword>
<keyword evidence="9" id="KW-1185">Reference proteome</keyword>